<keyword evidence="1" id="KW-0472">Membrane</keyword>
<feature type="transmembrane region" description="Helical" evidence="1">
    <location>
        <begin position="109"/>
        <end position="129"/>
    </location>
</feature>
<feature type="transmembrane region" description="Helical" evidence="1">
    <location>
        <begin position="21"/>
        <end position="42"/>
    </location>
</feature>
<evidence type="ECO:0000256" key="1">
    <source>
        <dbReference type="SAM" id="Phobius"/>
    </source>
</evidence>
<sequence length="242" mass="26750">MRRHGPKWVVERVPEALGESRDFVSGIVLNLGLIIGVVIFRWSLVEIALIYLIEVAIITLLFFSVALFTPQPVAELDGDPWNTEPSSLQPIGLLPPVYWRNIKFIAGRAIGSGAFIGAVLTPVASRAGLDSDPPLSLGLAIAGIVLFQLTRIWRYFISNRSYQEKSPADAMEFAFAPVIELYLIFMYVIVPVTLVLASIAFTTDVNLDAWPVLLLYLIPIGAIRAWFGSLDPQTNDFEISFS</sequence>
<keyword evidence="1" id="KW-1133">Transmembrane helix</keyword>
<keyword evidence="1" id="KW-0812">Transmembrane</keyword>
<evidence type="ECO:0000313" key="2">
    <source>
        <dbReference type="EMBL" id="MBB6645774.1"/>
    </source>
</evidence>
<feature type="transmembrane region" description="Helical" evidence="1">
    <location>
        <begin position="209"/>
        <end position="227"/>
    </location>
</feature>
<evidence type="ECO:0000313" key="3">
    <source>
        <dbReference type="Proteomes" id="UP000546257"/>
    </source>
</evidence>
<name>A0A7J9SFM6_9EURY</name>
<dbReference type="Proteomes" id="UP000546257">
    <property type="component" value="Unassembled WGS sequence"/>
</dbReference>
<dbReference type="RefSeq" id="WP_185192149.1">
    <property type="nucleotide sequence ID" value="NZ_JACKXD010000002.1"/>
</dbReference>
<feature type="transmembrane region" description="Helical" evidence="1">
    <location>
        <begin position="135"/>
        <end position="153"/>
    </location>
</feature>
<dbReference type="EMBL" id="JACKXD010000002">
    <property type="protein sequence ID" value="MBB6645774.1"/>
    <property type="molecule type" value="Genomic_DNA"/>
</dbReference>
<proteinExistence type="predicted"/>
<comment type="caution">
    <text evidence="2">The sequence shown here is derived from an EMBL/GenBank/DDBJ whole genome shotgun (WGS) entry which is preliminary data.</text>
</comment>
<keyword evidence="3" id="KW-1185">Reference proteome</keyword>
<reference evidence="2 3" key="1">
    <citation type="submission" date="2020-08" db="EMBL/GenBank/DDBJ databases">
        <authorList>
            <person name="Seo M.-J."/>
        </authorList>
    </citation>
    <scope>NUCLEOTIDE SEQUENCE [LARGE SCALE GENOMIC DNA]</scope>
    <source>
        <strain evidence="2 3">MBLA0160</strain>
    </source>
</reference>
<organism evidence="2 3">
    <name type="scientific">Halobellus ruber</name>
    <dbReference type="NCBI Taxonomy" id="2761102"/>
    <lineage>
        <taxon>Archaea</taxon>
        <taxon>Methanobacteriati</taxon>
        <taxon>Methanobacteriota</taxon>
        <taxon>Stenosarchaea group</taxon>
        <taxon>Halobacteria</taxon>
        <taxon>Halobacteriales</taxon>
        <taxon>Haloferacaceae</taxon>
        <taxon>Halobellus</taxon>
    </lineage>
</organism>
<feature type="transmembrane region" description="Helical" evidence="1">
    <location>
        <begin position="48"/>
        <end position="68"/>
    </location>
</feature>
<feature type="transmembrane region" description="Helical" evidence="1">
    <location>
        <begin position="173"/>
        <end position="197"/>
    </location>
</feature>
<dbReference type="AlphaFoldDB" id="A0A7J9SFM6"/>
<gene>
    <name evidence="2" type="ORF">H5V44_05640</name>
</gene>
<accession>A0A7J9SFM6</accession>
<protein>
    <submittedName>
        <fullName evidence="2">Uncharacterized protein</fullName>
    </submittedName>
</protein>